<dbReference type="InterPro" id="IPR013833">
    <property type="entry name" value="Cyt_c_oxidase_su3_a-hlx"/>
</dbReference>
<feature type="transmembrane region" description="Helical" evidence="9">
    <location>
        <begin position="38"/>
        <end position="58"/>
    </location>
</feature>
<keyword evidence="5" id="KW-1278">Translocase</keyword>
<dbReference type="Gene3D" id="1.20.120.80">
    <property type="entry name" value="Cytochrome c oxidase, subunit III, four-helix bundle"/>
    <property type="match status" value="1"/>
</dbReference>
<geneLocation type="mitochondrion" evidence="11"/>
<comment type="function">
    <text evidence="8">Component of the cytochrome c oxidase, the last enzyme in the mitochondrial electron transport chain which drives oxidative phosphorylation. The respiratory chain contains 3 multisubunit complexes succinate dehydrogenase (complex II, CII), ubiquinol-cytochrome c oxidoreductase (cytochrome b-c1 complex, complex III, CIII) and cytochrome c oxidase (complex IV, CIV), that cooperate to transfer electrons derived from NADH and succinate to molecular oxygen, creating an electrochemical gradient over the inner membrane that drives transmembrane transport and the ATP synthase. Cytochrome c oxidase is the component of the respiratory chain that catalyzes the reduction of oxygen to water. Electrons originating from reduced cytochrome c in the intermembrane space (IMS) are transferred via the dinuclear copper A center (CU(A)) of subunit 2 and heme A of subunit 1 to the active site in subunit 1, a binuclear center (BNC) formed by heme A3 and copper B (CU(B)). The BNC reduces molecular oxygen to 2 water molecules using 4 electrons from cytochrome c in the IMS and 4 protons from the mitochondrial matrix.</text>
</comment>
<feature type="domain" description="Heme-copper oxidase subunit III family profile" evidence="10">
    <location>
        <begin position="2"/>
        <end position="261"/>
    </location>
</feature>
<feature type="transmembrane region" description="Helical" evidence="9">
    <location>
        <begin position="198"/>
        <end position="220"/>
    </location>
</feature>
<dbReference type="InterPro" id="IPR000298">
    <property type="entry name" value="Cyt_c_oxidase-like_su3"/>
</dbReference>
<keyword evidence="6 9" id="KW-1133">Transmembrane helix</keyword>
<feature type="transmembrane region" description="Helical" evidence="9">
    <location>
        <begin position="79"/>
        <end position="102"/>
    </location>
</feature>
<gene>
    <name evidence="11" type="primary">cox3</name>
</gene>
<dbReference type="EMBL" id="JX499145">
    <property type="protein sequence ID" value="AFR90426.1"/>
    <property type="molecule type" value="Genomic_DNA"/>
</dbReference>
<dbReference type="SUPFAM" id="SSF81452">
    <property type="entry name" value="Cytochrome c oxidase subunit III-like"/>
    <property type="match status" value="1"/>
</dbReference>
<dbReference type="CDD" id="cd01665">
    <property type="entry name" value="Cyt_c_Oxidase_III"/>
    <property type="match status" value="1"/>
</dbReference>
<dbReference type="GO" id="GO:0005739">
    <property type="term" value="C:mitochondrion"/>
    <property type="evidence" value="ECO:0007669"/>
    <property type="project" value="TreeGrafter"/>
</dbReference>
<dbReference type="Pfam" id="PF00510">
    <property type="entry name" value="COX3"/>
    <property type="match status" value="1"/>
</dbReference>
<dbReference type="GeneID" id="26373813"/>
<feature type="transmembrane region" description="Helical" evidence="9">
    <location>
        <begin position="240"/>
        <end position="260"/>
    </location>
</feature>
<dbReference type="InterPro" id="IPR024791">
    <property type="entry name" value="Cyt_c/ubiquinol_Oxase_su3"/>
</dbReference>
<comment type="similarity">
    <text evidence="2 8">Belongs to the cytochrome c oxidase subunit 3 family.</text>
</comment>
<evidence type="ECO:0000256" key="7">
    <source>
        <dbReference type="ARBA" id="ARBA00023136"/>
    </source>
</evidence>
<evidence type="ECO:0000256" key="6">
    <source>
        <dbReference type="ARBA" id="ARBA00022989"/>
    </source>
</evidence>
<dbReference type="PANTHER" id="PTHR11403">
    <property type="entry name" value="CYTOCHROME C OXIDASE SUBUNIT III"/>
    <property type="match status" value="1"/>
</dbReference>
<sequence length="261" mass="29593">MYSHPYHMVRLSPWPIVNSFALLSLTLSAILMFQDAPYGAILFTGSLLSVVGSMFLWLRDVIYEGSYEGSHSSIVAKGLRVGMVLFIVSEVFFFLSVFWAFFHNALSPAVEVGGFWPPKGIQPVDPWGIPLLNTIILLTSGCTVTYAHHSLIEGNWRGTILGLFFTILLALVFTFIQWMEYYESPFTISDGIFGSCFYFATGFHGAHVIVGTIFLIVGLYRVWNYQLTSHRHLGLEAGILYWHFVDVVWLFLFVAIYWWGS</sequence>
<accession>D2XDW5</accession>
<evidence type="ECO:0000256" key="8">
    <source>
        <dbReference type="RuleBase" id="RU003375"/>
    </source>
</evidence>
<evidence type="ECO:0000256" key="4">
    <source>
        <dbReference type="ARBA" id="ARBA00022692"/>
    </source>
</evidence>
<keyword evidence="7 9" id="KW-0472">Membrane</keyword>
<evidence type="ECO:0000256" key="3">
    <source>
        <dbReference type="ARBA" id="ARBA00015944"/>
    </source>
</evidence>
<evidence type="ECO:0000256" key="2">
    <source>
        <dbReference type="ARBA" id="ARBA00010581"/>
    </source>
</evidence>
<name>D2XDW5_PNECA</name>
<feature type="transmembrane region" description="Helical" evidence="9">
    <location>
        <begin position="159"/>
        <end position="178"/>
    </location>
</feature>
<dbReference type="PROSITE" id="PS50253">
    <property type="entry name" value="COX3"/>
    <property type="match status" value="1"/>
</dbReference>
<evidence type="ECO:0000313" key="12">
    <source>
        <dbReference type="EMBL" id="AFR90426.1"/>
    </source>
</evidence>
<proteinExistence type="inferred from homology"/>
<dbReference type="GO" id="GO:0004129">
    <property type="term" value="F:cytochrome-c oxidase activity"/>
    <property type="evidence" value="ECO:0007669"/>
    <property type="project" value="InterPro"/>
</dbReference>
<evidence type="ECO:0000256" key="1">
    <source>
        <dbReference type="ARBA" id="ARBA00004141"/>
    </source>
</evidence>
<keyword evidence="4 8" id="KW-0812">Transmembrane</keyword>
<dbReference type="FunFam" id="1.20.120.80:FF:000002">
    <property type="entry name" value="Cytochrome c oxidase subunit 3"/>
    <property type="match status" value="1"/>
</dbReference>
<dbReference type="PANTHER" id="PTHR11403:SF7">
    <property type="entry name" value="CYTOCHROME C OXIDASE SUBUNIT 3"/>
    <property type="match status" value="1"/>
</dbReference>
<evidence type="ECO:0000256" key="5">
    <source>
        <dbReference type="ARBA" id="ARBA00022967"/>
    </source>
</evidence>
<keyword evidence="8 11" id="KW-0496">Mitochondrion</keyword>
<dbReference type="AlphaFoldDB" id="D2XDW5"/>
<comment type="subcellular location">
    <subcellularLocation>
        <location evidence="1">Membrane</location>
        <topology evidence="1">Multi-pass membrane protein</topology>
    </subcellularLocation>
</comment>
<organism evidence="11">
    <name type="scientific">Pneumocystis carinii</name>
    <dbReference type="NCBI Taxonomy" id="4754"/>
    <lineage>
        <taxon>Eukaryota</taxon>
        <taxon>Fungi</taxon>
        <taxon>Dikarya</taxon>
        <taxon>Ascomycota</taxon>
        <taxon>Taphrinomycotina</taxon>
        <taxon>Pneumocystomycetes</taxon>
        <taxon>Pneumocystaceae</taxon>
        <taxon>Pneumocystis</taxon>
    </lineage>
</organism>
<protein>
    <recommendedName>
        <fullName evidence="3 8">Cytochrome c oxidase subunit 3</fullName>
    </recommendedName>
</protein>
<reference evidence="12" key="2">
    <citation type="journal article" date="2013" name="FASEB J.">
        <title>Sequencing and characterization of the complete mitochondrial genomes of three Pneumocystis species provide new insights into divergence between human and rodent Pneumocystis.</title>
        <authorList>
            <person name="Ma L"/>
            <person name="Huang DW"/>
            <person name="Cuomo CA"/>
            <person name="Sykes S"/>
            <person name="Fantoni G"/>
            <person name="Das B"/>
            <person name="Sherman BT"/>
            <person name="Yang J"/>
            <person name="Huber C"/>
            <person name="Xia Y"/>
            <person name="Davey E"/>
            <person name="Kutty G"/>
            <person name="Bishop L"/>
            <person name="Sassi M"/>
            <person name="Lempicki RA Kovacs.JA."/>
        </authorList>
    </citation>
    <scope>NUCLEOTIDE SEQUENCE</scope>
</reference>
<dbReference type="Gene3D" id="1.10.287.70">
    <property type="match status" value="1"/>
</dbReference>
<evidence type="ECO:0000259" key="10">
    <source>
        <dbReference type="PROSITE" id="PS50253"/>
    </source>
</evidence>
<feature type="transmembrane region" description="Helical" evidence="9">
    <location>
        <begin position="12"/>
        <end position="32"/>
    </location>
</feature>
<reference evidence="11" key="1">
    <citation type="journal article" date="2010" name="Mol. Genet. Genomics">
        <title>Sequence and structure of the linear mitochondrial genome of Pneumocystis carinii.</title>
        <authorList>
            <person name="Sesterhenn T.M."/>
            <person name="Slaven B.E."/>
            <person name="Keely S.P."/>
            <person name="Smulian A.G."/>
            <person name="Lang B.F."/>
            <person name="Cushion M.T."/>
        </authorList>
    </citation>
    <scope>NUCLEOTIDE SEQUENCE</scope>
</reference>
<evidence type="ECO:0000256" key="9">
    <source>
        <dbReference type="SAM" id="Phobius"/>
    </source>
</evidence>
<dbReference type="InterPro" id="IPR035973">
    <property type="entry name" value="Cyt_c_oxidase_su3-like_sf"/>
</dbReference>
<dbReference type="InterPro" id="IPR033945">
    <property type="entry name" value="Cyt_c_oxase_su3_dom"/>
</dbReference>
<dbReference type="EMBL" id="GU133622">
    <property type="protein sequence ID" value="ACZ82955.1"/>
    <property type="molecule type" value="Genomic_DNA"/>
</dbReference>
<feature type="transmembrane region" description="Helical" evidence="9">
    <location>
        <begin position="127"/>
        <end position="147"/>
    </location>
</feature>
<dbReference type="GO" id="GO:0006123">
    <property type="term" value="P:mitochondrial electron transport, cytochrome c to oxygen"/>
    <property type="evidence" value="ECO:0007669"/>
    <property type="project" value="TreeGrafter"/>
</dbReference>
<dbReference type="RefSeq" id="YP_009186388.1">
    <property type="nucleotide sequence ID" value="NC_013660.2"/>
</dbReference>
<evidence type="ECO:0000313" key="11">
    <source>
        <dbReference type="EMBL" id="ACZ82955.1"/>
    </source>
</evidence>
<dbReference type="GO" id="GO:0016020">
    <property type="term" value="C:membrane"/>
    <property type="evidence" value="ECO:0007669"/>
    <property type="project" value="UniProtKB-SubCell"/>
</dbReference>